<gene>
    <name evidence="1" type="ORF">APO_2592</name>
</gene>
<accession>F1YWI0</accession>
<dbReference type="Proteomes" id="UP000018454">
    <property type="component" value="Unassembled WGS sequence"/>
</dbReference>
<sequence>MLRKTANLESRNPRTKTVRMKKIVPSQENTFPIYFDGEWYLLVNPDVAEAGIDPLVHFMNFGAHEKRNPNPDFDTETYLRLNPYIASFPLGPFLHYVFYGYHEGRKFQAP</sequence>
<proteinExistence type="predicted"/>
<comment type="caution">
    <text evidence="1">The sequence shown here is derived from an EMBL/GenBank/DDBJ whole genome shotgun (WGS) entry which is preliminary data.</text>
</comment>
<reference evidence="1 2" key="1">
    <citation type="journal article" date="2011" name="Science">
        <title>Drosophila microbiome modulates host developmental and metabolic homeostasis via insulin signaling.</title>
        <authorList>
            <person name="Shin S.C."/>
            <person name="Kim S.H."/>
            <person name="You H."/>
            <person name="Kim B."/>
            <person name="Kim A.C."/>
            <person name="Lee K.A."/>
            <person name="Yoon J.H."/>
            <person name="Ryu J.H."/>
            <person name="Lee W.J."/>
        </authorList>
    </citation>
    <scope>NUCLEOTIDE SEQUENCE [LARGE SCALE GENOMIC DNA]</scope>
    <source>
        <strain evidence="1 2">DM001</strain>
    </source>
</reference>
<dbReference type="EMBL" id="AEUP01000044">
    <property type="protein sequence ID" value="EGE46857.1"/>
    <property type="molecule type" value="Genomic_DNA"/>
</dbReference>
<evidence type="ECO:0000313" key="2">
    <source>
        <dbReference type="Proteomes" id="UP000018454"/>
    </source>
</evidence>
<dbReference type="RefSeq" id="WP_006117380.1">
    <property type="nucleotide sequence ID" value="NZ_AEUP01000044.1"/>
</dbReference>
<organism evidence="1 2">
    <name type="scientific">Acetobacter pomorum DM001</name>
    <dbReference type="NCBI Taxonomy" id="945681"/>
    <lineage>
        <taxon>Bacteria</taxon>
        <taxon>Pseudomonadati</taxon>
        <taxon>Pseudomonadota</taxon>
        <taxon>Alphaproteobacteria</taxon>
        <taxon>Acetobacterales</taxon>
        <taxon>Acetobacteraceae</taxon>
        <taxon>Acetobacter</taxon>
    </lineage>
</organism>
<name>F1YWI0_9PROT</name>
<dbReference type="OrthoDB" id="7220105at2"/>
<dbReference type="AlphaFoldDB" id="F1YWI0"/>
<protein>
    <submittedName>
        <fullName evidence="1">Uncharacterized protein</fullName>
    </submittedName>
</protein>
<evidence type="ECO:0000313" key="1">
    <source>
        <dbReference type="EMBL" id="EGE46857.1"/>
    </source>
</evidence>